<dbReference type="EMBL" id="BPLQ01007133">
    <property type="protein sequence ID" value="GIY28096.1"/>
    <property type="molecule type" value="Genomic_DNA"/>
</dbReference>
<evidence type="ECO:0000313" key="1">
    <source>
        <dbReference type="EMBL" id="GIY28096.1"/>
    </source>
</evidence>
<name>A0AAV4S4G9_9ARAC</name>
<gene>
    <name evidence="1" type="ORF">CDAR_214231</name>
</gene>
<reference evidence="1 2" key="1">
    <citation type="submission" date="2021-06" db="EMBL/GenBank/DDBJ databases">
        <title>Caerostris darwini draft genome.</title>
        <authorList>
            <person name="Kono N."/>
            <person name="Arakawa K."/>
        </authorList>
    </citation>
    <scope>NUCLEOTIDE SEQUENCE [LARGE SCALE GENOMIC DNA]</scope>
</reference>
<dbReference type="Proteomes" id="UP001054837">
    <property type="component" value="Unassembled WGS sequence"/>
</dbReference>
<sequence>MHPSVYPEQTNKNEGQAFIPCHQPLNLILLNPRSGSPPPQYKCPQHVGDRGWVDSFFTYFDDPEWNDGILESLNRLGALNSAMKVQLRFFQTYTNTFIPNEDDFREQFWPVDVVLQF</sequence>
<accession>A0AAV4S4G9</accession>
<proteinExistence type="predicted"/>
<evidence type="ECO:0000313" key="2">
    <source>
        <dbReference type="Proteomes" id="UP001054837"/>
    </source>
</evidence>
<keyword evidence="2" id="KW-1185">Reference proteome</keyword>
<dbReference type="AlphaFoldDB" id="A0AAV4S4G9"/>
<organism evidence="1 2">
    <name type="scientific">Caerostris darwini</name>
    <dbReference type="NCBI Taxonomy" id="1538125"/>
    <lineage>
        <taxon>Eukaryota</taxon>
        <taxon>Metazoa</taxon>
        <taxon>Ecdysozoa</taxon>
        <taxon>Arthropoda</taxon>
        <taxon>Chelicerata</taxon>
        <taxon>Arachnida</taxon>
        <taxon>Araneae</taxon>
        <taxon>Araneomorphae</taxon>
        <taxon>Entelegynae</taxon>
        <taxon>Araneoidea</taxon>
        <taxon>Araneidae</taxon>
        <taxon>Caerostris</taxon>
    </lineage>
</organism>
<protein>
    <submittedName>
        <fullName evidence="1">Uncharacterized protein</fullName>
    </submittedName>
</protein>
<comment type="caution">
    <text evidence="1">The sequence shown here is derived from an EMBL/GenBank/DDBJ whole genome shotgun (WGS) entry which is preliminary data.</text>
</comment>